<dbReference type="InterPro" id="IPR046981">
    <property type="entry name" value="G1P_cyt_trans"/>
</dbReference>
<organism evidence="2">
    <name type="scientific">uncultured Aureispira sp</name>
    <dbReference type="NCBI Taxonomy" id="1331704"/>
    <lineage>
        <taxon>Bacteria</taxon>
        <taxon>Pseudomonadati</taxon>
        <taxon>Bacteroidota</taxon>
        <taxon>Saprospiria</taxon>
        <taxon>Saprospirales</taxon>
        <taxon>Saprospiraceae</taxon>
        <taxon>Aureispira</taxon>
        <taxon>environmental samples</taxon>
    </lineage>
</organism>
<dbReference type="CDD" id="cd02524">
    <property type="entry name" value="G1P_cytidylyltransferase"/>
    <property type="match status" value="1"/>
</dbReference>
<dbReference type="EMBL" id="CACVAQ010000237">
    <property type="protein sequence ID" value="CAA6816392.1"/>
    <property type="molecule type" value="Genomic_DNA"/>
</dbReference>
<keyword evidence="2" id="KW-0548">Nucleotidyltransferase</keyword>
<evidence type="ECO:0000313" key="2">
    <source>
        <dbReference type="EMBL" id="CAA6816392.1"/>
    </source>
</evidence>
<dbReference type="PANTHER" id="PTHR47183:SF1">
    <property type="entry name" value="GLUCOSE-1-PHOSPHATE CYTIDYLYLTRANSFERASE"/>
    <property type="match status" value="1"/>
</dbReference>
<dbReference type="InterPro" id="IPR005835">
    <property type="entry name" value="NTP_transferase_dom"/>
</dbReference>
<dbReference type="EC" id="2.7.7.33" evidence="2"/>
<feature type="domain" description="Nucleotidyl transferase" evidence="1">
    <location>
        <begin position="2"/>
        <end position="234"/>
    </location>
</feature>
<keyword evidence="2" id="KW-0808">Transferase</keyword>
<protein>
    <submittedName>
        <fullName evidence="2">Glucose-1-phosphate cytidylyltransferase (EC)</fullName>
        <ecNumber evidence="2">2.7.7.33</ecNumber>
    </submittedName>
</protein>
<accession>A0A6S6T6K4</accession>
<sequence>MKTVIFAGGLGSRISEESHMRPKPMIEIAGKPILWHIMKMYQAHGHNEFIICLGYKGYMIKEYFINYFYHNSDITVDLANNQVEVHRTNSENFKVTLVDTGLHTMTAGRLQGVEKYIGDDEEFMLTYGDGVSDVDITALVDYHHTHDKIATVTTVQPAGKFGVLNTDEEGTVTEFVEKPKGGGTWINGGFFVLNRKVFDYLREGDMTPIMWEDAPMRDLVADNELVSYKHHGFWKCMDILRDKRDLERMWDSGNPAWKIW</sequence>
<dbReference type="SUPFAM" id="SSF53448">
    <property type="entry name" value="Nucleotide-diphospho-sugar transferases"/>
    <property type="match status" value="1"/>
</dbReference>
<reference evidence="2" key="1">
    <citation type="submission" date="2020-01" db="EMBL/GenBank/DDBJ databases">
        <authorList>
            <person name="Meier V. D."/>
            <person name="Meier V D."/>
        </authorList>
    </citation>
    <scope>NUCLEOTIDE SEQUENCE</scope>
    <source>
        <strain evidence="2">HLG_WM_MAG_10</strain>
    </source>
</reference>
<name>A0A6S6T6K4_9BACT</name>
<dbReference type="PANTHER" id="PTHR47183">
    <property type="entry name" value="GLUCOSE-1-PHOSPHATE CYTIDYLYLTRANSFERASE-RELATED"/>
    <property type="match status" value="1"/>
</dbReference>
<dbReference type="GO" id="GO:0009243">
    <property type="term" value="P:O antigen biosynthetic process"/>
    <property type="evidence" value="ECO:0007669"/>
    <property type="project" value="InterPro"/>
</dbReference>
<gene>
    <name evidence="2" type="ORF">HELGO_WM16921</name>
</gene>
<dbReference type="Pfam" id="PF00483">
    <property type="entry name" value="NTP_transferase"/>
    <property type="match status" value="1"/>
</dbReference>
<dbReference type="GO" id="GO:0047343">
    <property type="term" value="F:glucose-1-phosphate cytidylyltransferase activity"/>
    <property type="evidence" value="ECO:0007669"/>
    <property type="project" value="UniProtKB-EC"/>
</dbReference>
<evidence type="ECO:0000259" key="1">
    <source>
        <dbReference type="Pfam" id="PF00483"/>
    </source>
</evidence>
<dbReference type="Gene3D" id="3.90.550.10">
    <property type="entry name" value="Spore Coat Polysaccharide Biosynthesis Protein SpsA, Chain A"/>
    <property type="match status" value="1"/>
</dbReference>
<proteinExistence type="predicted"/>
<dbReference type="AlphaFoldDB" id="A0A6S6T6K4"/>
<dbReference type="NCBIfam" id="TIGR02623">
    <property type="entry name" value="G1P_cyt_trans"/>
    <property type="match status" value="1"/>
</dbReference>
<dbReference type="InterPro" id="IPR029044">
    <property type="entry name" value="Nucleotide-diphossugar_trans"/>
</dbReference>
<dbReference type="InterPro" id="IPR013446">
    <property type="entry name" value="G1P_cyt_trans-like"/>
</dbReference>